<reference evidence="1 2" key="1">
    <citation type="submission" date="2015-04" db="EMBL/GenBank/DDBJ databases">
        <authorList>
            <person name="Schouten J.T."/>
            <person name="Crockett J.T."/>
            <person name="Hodson T.S."/>
            <person name="Hyde J.R."/>
            <person name="Smith T.A."/>
            <person name="Merrill B.D."/>
            <person name="Crook M.B."/>
            <person name="Griffitts J.S."/>
            <person name="Burnett S.H."/>
            <person name="Grose J.H."/>
            <person name="Breakwell D.P."/>
        </authorList>
    </citation>
    <scope>NUCLEOTIDE SEQUENCE [LARGE SCALE GENOMIC DNA]</scope>
</reference>
<protein>
    <submittedName>
        <fullName evidence="1">Uncharacterized protein</fullName>
    </submittedName>
</protein>
<sequence length="163" mass="19153">MKVHIGKYPKDHTKERKVDVRIDNHDIWSLHHTLALIIHPALLKLKESKHGFPPTDIADAPQFADNQEAEYGLSDGYSFNSDRWDFILDEMIWSFEQLAKHDSGESQYETGVYDAVVDFEDTLRIVYGPNHTFERDEDAIYAHHERIERGTRLFGKYYTNLWD</sequence>
<dbReference type="EMBL" id="KR052480">
    <property type="protein sequence ID" value="AKF12684.1"/>
    <property type="molecule type" value="Genomic_DNA"/>
</dbReference>
<evidence type="ECO:0000313" key="2">
    <source>
        <dbReference type="Proteomes" id="UP000221947"/>
    </source>
</evidence>
<evidence type="ECO:0000313" key="1">
    <source>
        <dbReference type="EMBL" id="AKF12684.1"/>
    </source>
</evidence>
<name>A0A0F6WBK4_9CAUD</name>
<gene>
    <name evidence="1" type="ORF">PHIM7_138</name>
</gene>
<accession>A0A0F6WBK4</accession>
<proteinExistence type="predicted"/>
<keyword evidence="2" id="KW-1185">Reference proteome</keyword>
<dbReference type="Proteomes" id="UP000221947">
    <property type="component" value="Segment"/>
</dbReference>
<organism evidence="1 2">
    <name type="scientific">Sinorhizobium phage phiM7</name>
    <dbReference type="NCBI Taxonomy" id="1647403"/>
    <lineage>
        <taxon>Viruses</taxon>
        <taxon>Duplodnaviria</taxon>
        <taxon>Heunggongvirae</taxon>
        <taxon>Uroviricota</taxon>
        <taxon>Caudoviricetes</taxon>
        <taxon>Emdodecavirus</taxon>
        <taxon>Emdodecavirus M7</taxon>
    </lineage>
</organism>